<accession>A0A5N6EW10</accession>
<evidence type="ECO:0000313" key="3">
    <source>
        <dbReference type="Proteomes" id="UP000326799"/>
    </source>
</evidence>
<keyword evidence="1" id="KW-1133">Transmembrane helix</keyword>
<keyword evidence="1" id="KW-0472">Membrane</keyword>
<dbReference type="AlphaFoldDB" id="A0A5N6EW10"/>
<sequence length="113" mass="12810">MRPKPQALFNLSCSICPVGNTIATAFRDLTRVLMPLTEKLGLTSKGQRWGLDSLLPWQHSLVFLTLLSFSIDLGNVLVTPLCILTLHVFHGRQVLYHLMWEFSPFKATRNNLC</sequence>
<gene>
    <name evidence="2" type="ORF">BDV33DRAFT_170165</name>
</gene>
<dbReference type="Proteomes" id="UP000326799">
    <property type="component" value="Unassembled WGS sequence"/>
</dbReference>
<feature type="transmembrane region" description="Helical" evidence="1">
    <location>
        <begin position="7"/>
        <end position="26"/>
    </location>
</feature>
<reference evidence="2 3" key="1">
    <citation type="submission" date="2019-04" db="EMBL/GenBank/DDBJ databases">
        <title>Fungal friends and foes A comparative genomics study of 23 Aspergillus species from section Flavi.</title>
        <authorList>
            <consortium name="DOE Joint Genome Institute"/>
            <person name="Kjaerbolling I."/>
            <person name="Vesth T.C."/>
            <person name="Frisvad J.C."/>
            <person name="Nybo J.L."/>
            <person name="Theobald S."/>
            <person name="Kildgaard S."/>
            <person name="Petersen T.I."/>
            <person name="Kuo A."/>
            <person name="Sato A."/>
            <person name="Lyhne E.K."/>
            <person name="Kogle M.E."/>
            <person name="Wiebenga A."/>
            <person name="Kun R.S."/>
            <person name="Lubbers R.J."/>
            <person name="Makela M.R."/>
            <person name="Barry K."/>
            <person name="Chovatia M."/>
            <person name="Clum A."/>
            <person name="Daum C."/>
            <person name="Haridas S."/>
            <person name="He G."/>
            <person name="LaButti K."/>
            <person name="Lipzen A."/>
            <person name="Mondo S."/>
            <person name="Pangilinan J."/>
            <person name="Riley R."/>
            <person name="Salamov A."/>
            <person name="Simmons B.A."/>
            <person name="Magnuson J.K."/>
            <person name="Henrissat B."/>
            <person name="Mortensen U.H."/>
            <person name="Larsen T.O."/>
            <person name="De vries R.P."/>
            <person name="Grigoriev I.V."/>
            <person name="Machida M."/>
            <person name="Baker S.E."/>
            <person name="Andersen M.R."/>
        </authorList>
    </citation>
    <scope>NUCLEOTIDE SEQUENCE [LARGE SCALE GENOMIC DNA]</scope>
    <source>
        <strain evidence="2 3">CBS 126849</strain>
    </source>
</reference>
<feature type="transmembrane region" description="Helical" evidence="1">
    <location>
        <begin position="61"/>
        <end position="89"/>
    </location>
</feature>
<organism evidence="2 3">
    <name type="scientific">Aspergillus novoparasiticus</name>
    <dbReference type="NCBI Taxonomy" id="986946"/>
    <lineage>
        <taxon>Eukaryota</taxon>
        <taxon>Fungi</taxon>
        <taxon>Dikarya</taxon>
        <taxon>Ascomycota</taxon>
        <taxon>Pezizomycotina</taxon>
        <taxon>Eurotiomycetes</taxon>
        <taxon>Eurotiomycetidae</taxon>
        <taxon>Eurotiales</taxon>
        <taxon>Aspergillaceae</taxon>
        <taxon>Aspergillus</taxon>
        <taxon>Aspergillus subgen. Circumdati</taxon>
    </lineage>
</organism>
<name>A0A5N6EW10_9EURO</name>
<evidence type="ECO:0000256" key="1">
    <source>
        <dbReference type="SAM" id="Phobius"/>
    </source>
</evidence>
<evidence type="ECO:0000313" key="2">
    <source>
        <dbReference type="EMBL" id="KAB8221708.1"/>
    </source>
</evidence>
<keyword evidence="3" id="KW-1185">Reference proteome</keyword>
<proteinExistence type="predicted"/>
<dbReference type="EMBL" id="ML733418">
    <property type="protein sequence ID" value="KAB8221708.1"/>
    <property type="molecule type" value="Genomic_DNA"/>
</dbReference>
<keyword evidence="1" id="KW-0812">Transmembrane</keyword>
<protein>
    <submittedName>
        <fullName evidence="2">Uncharacterized protein</fullName>
    </submittedName>
</protein>